<keyword evidence="5" id="KW-1185">Reference proteome</keyword>
<dbReference type="OrthoDB" id="502334at2"/>
<dbReference type="SMART" id="SM01002">
    <property type="entry name" value="AlaDh_PNT_C"/>
    <property type="match status" value="1"/>
</dbReference>
<name>S7U1W7_DESML</name>
<sequence length="434" mass="48721">MKIGIRREDKSVWERRVPFVPEDLKALKAKGLDVVVQSSPVRAFGDEEFRAAGIPVRDHLEDRDLIFGIKEVPKEAFLEGRVYVFFAHVIKGQSYNMPMLKTMMEKGVTLIDYERIVDDENRRLIFFGRHAGLAGMVNSLWAFGKRLAAEGVETPFAELKQAKDYRDLNEIKAHVTAVGSAIRDGGLPAAIHPVIVGITGYGNVSAGAQEILDLLPVVEILPEAVAETAAGFESPRNRIYKAVFKEHHCVRPRIGGAAFDLQDYYRRGKDAYENIFEAYLDHLNLLINCVYWDERYPRLVTLEAVKRLWADGRQPKLRVIGDISCDPGGSIQCTVDATDPGDPVYVYLPENNTVARGVIGHGPVIMAVDILPTEIPRESSVYFSSVLRGIVEFMARADYSVPYAELDLPPELKRAVILYRGRLTPDYAYLHQYL</sequence>
<dbReference type="GO" id="GO:0004753">
    <property type="term" value="F:saccharopine dehydrogenase activity"/>
    <property type="evidence" value="ECO:0007669"/>
    <property type="project" value="TreeGrafter"/>
</dbReference>
<evidence type="ECO:0000259" key="2">
    <source>
        <dbReference type="SMART" id="SM01002"/>
    </source>
</evidence>
<dbReference type="RefSeq" id="WP_020875665.1">
    <property type="nucleotide sequence ID" value="NZ_ATHJ01000057.1"/>
</dbReference>
<dbReference type="InterPro" id="IPR051168">
    <property type="entry name" value="AASS"/>
</dbReference>
<dbReference type="Proteomes" id="UP000014977">
    <property type="component" value="Unassembled WGS sequence"/>
</dbReference>
<evidence type="ECO:0000259" key="3">
    <source>
        <dbReference type="SMART" id="SM01003"/>
    </source>
</evidence>
<dbReference type="PANTHER" id="PTHR11133">
    <property type="entry name" value="SACCHAROPINE DEHYDROGENASE"/>
    <property type="match status" value="1"/>
</dbReference>
<protein>
    <submittedName>
        <fullName evidence="4">Alanine dehydrogenase/PNT domain protein</fullName>
    </submittedName>
</protein>
<dbReference type="AlphaFoldDB" id="S7U1W7"/>
<accession>S7U1W7</accession>
<dbReference type="SUPFAM" id="SSF52283">
    <property type="entry name" value="Formate/glycerate dehydrogenase catalytic domain-like"/>
    <property type="match status" value="1"/>
</dbReference>
<organism evidence="4 5">
    <name type="scientific">Desulfococcus multivorans DSM 2059</name>
    <dbReference type="NCBI Taxonomy" id="1121405"/>
    <lineage>
        <taxon>Bacteria</taxon>
        <taxon>Pseudomonadati</taxon>
        <taxon>Thermodesulfobacteriota</taxon>
        <taxon>Desulfobacteria</taxon>
        <taxon>Desulfobacterales</taxon>
        <taxon>Desulfococcaceae</taxon>
        <taxon>Desulfococcus</taxon>
    </lineage>
</organism>
<dbReference type="InterPro" id="IPR007886">
    <property type="entry name" value="AlaDH/PNT_N"/>
</dbReference>
<evidence type="ECO:0000256" key="1">
    <source>
        <dbReference type="ARBA" id="ARBA00023002"/>
    </source>
</evidence>
<dbReference type="eggNOG" id="COG0686">
    <property type="taxonomic scope" value="Bacteria"/>
</dbReference>
<dbReference type="Pfam" id="PF05222">
    <property type="entry name" value="AlaDh_PNT_N"/>
    <property type="match status" value="1"/>
</dbReference>
<feature type="domain" description="Alanine dehydrogenase/pyridine nucleotide transhydrogenase NAD(H)-binding" evidence="2">
    <location>
        <begin position="181"/>
        <end position="367"/>
    </location>
</feature>
<reference evidence="4 5" key="1">
    <citation type="journal article" date="2013" name="Genome Announc.">
        <title>Draft genome sequences for three mercury-methylating, sulfate-reducing bacteria.</title>
        <authorList>
            <person name="Brown S.D."/>
            <person name="Hurt R.A.Jr."/>
            <person name="Gilmour C.C."/>
            <person name="Elias D.A."/>
        </authorList>
    </citation>
    <scope>NUCLEOTIDE SEQUENCE [LARGE SCALE GENOMIC DNA]</scope>
    <source>
        <strain evidence="4 5">DSM 2059</strain>
    </source>
</reference>
<dbReference type="SMART" id="SM01003">
    <property type="entry name" value="AlaDh_PNT_N"/>
    <property type="match status" value="1"/>
</dbReference>
<feature type="domain" description="Alanine dehydrogenase/pyridine nucleotide transhydrogenase N-terminal" evidence="3">
    <location>
        <begin position="4"/>
        <end position="134"/>
    </location>
</feature>
<dbReference type="InterPro" id="IPR007698">
    <property type="entry name" value="AlaDH/PNT_NAD(H)-bd"/>
</dbReference>
<comment type="caution">
    <text evidence="4">The sequence shown here is derived from an EMBL/GenBank/DDBJ whole genome shotgun (WGS) entry which is preliminary data.</text>
</comment>
<proteinExistence type="predicted"/>
<dbReference type="GO" id="GO:0005737">
    <property type="term" value="C:cytoplasm"/>
    <property type="evidence" value="ECO:0007669"/>
    <property type="project" value="TreeGrafter"/>
</dbReference>
<gene>
    <name evidence="4" type="ORF">dsmv_1318</name>
</gene>
<dbReference type="GO" id="GO:0019878">
    <property type="term" value="P:lysine biosynthetic process via aminoadipic acid"/>
    <property type="evidence" value="ECO:0007669"/>
    <property type="project" value="TreeGrafter"/>
</dbReference>
<evidence type="ECO:0000313" key="4">
    <source>
        <dbReference type="EMBL" id="EPR43292.1"/>
    </source>
</evidence>
<dbReference type="Gene3D" id="3.40.50.720">
    <property type="entry name" value="NAD(P)-binding Rossmann-like Domain"/>
    <property type="match status" value="1"/>
</dbReference>
<dbReference type="PANTHER" id="PTHR11133:SF22">
    <property type="entry name" value="ALPHA-AMINOADIPIC SEMIALDEHYDE SYNTHASE, MITOCHONDRIAL"/>
    <property type="match status" value="1"/>
</dbReference>
<dbReference type="EMBL" id="ATHJ01000057">
    <property type="protein sequence ID" value="EPR43292.1"/>
    <property type="molecule type" value="Genomic_DNA"/>
</dbReference>
<keyword evidence="1" id="KW-0560">Oxidoreductase</keyword>
<dbReference type="STRING" id="897.B2D07_08595"/>
<evidence type="ECO:0000313" key="5">
    <source>
        <dbReference type="Proteomes" id="UP000014977"/>
    </source>
</evidence>